<comment type="caution">
    <text evidence="24">The sequence shown here is derived from an EMBL/GenBank/DDBJ whole genome shotgun (WGS) entry which is preliminary data.</text>
</comment>
<protein>
    <recommendedName>
        <fullName evidence="19">Aminopeptidase</fullName>
        <ecNumber evidence="19">3.4.11.-</ecNumber>
    </recommendedName>
</protein>
<keyword evidence="19" id="KW-0812">Transmembrane</keyword>
<dbReference type="Pfam" id="PF17900">
    <property type="entry name" value="Peptidase_M1_N"/>
    <property type="match status" value="1"/>
</dbReference>
<dbReference type="Gene3D" id="2.60.40.1730">
    <property type="entry name" value="tricorn interacting facor f3 domain"/>
    <property type="match status" value="1"/>
</dbReference>
<keyword evidence="13" id="KW-1015">Disulfide bond</keyword>
<dbReference type="AlphaFoldDB" id="A0AAV8W5S5"/>
<evidence type="ECO:0000256" key="16">
    <source>
        <dbReference type="PIRSR" id="PIRSR634016-1"/>
    </source>
</evidence>
<dbReference type="GO" id="GO:0005886">
    <property type="term" value="C:plasma membrane"/>
    <property type="evidence" value="ECO:0007669"/>
    <property type="project" value="UniProtKB-SubCell"/>
</dbReference>
<dbReference type="InterPro" id="IPR014782">
    <property type="entry name" value="Peptidase_M1_dom"/>
</dbReference>
<dbReference type="GO" id="GO:0006508">
    <property type="term" value="P:proteolysis"/>
    <property type="evidence" value="ECO:0007669"/>
    <property type="project" value="UniProtKB-KW"/>
</dbReference>
<dbReference type="GO" id="GO:0005737">
    <property type="term" value="C:cytoplasm"/>
    <property type="evidence" value="ECO:0007669"/>
    <property type="project" value="TreeGrafter"/>
</dbReference>
<keyword evidence="9 19" id="KW-0378">Hydrolase</keyword>
<evidence type="ECO:0000313" key="24">
    <source>
        <dbReference type="EMBL" id="KAJ8921486.1"/>
    </source>
</evidence>
<keyword evidence="15" id="KW-0449">Lipoprotein</keyword>
<accession>A0AAV8W5S5</accession>
<keyword evidence="11 19" id="KW-0482">Metalloprotease</keyword>
<dbReference type="GO" id="GO:0042277">
    <property type="term" value="F:peptide binding"/>
    <property type="evidence" value="ECO:0007669"/>
    <property type="project" value="TreeGrafter"/>
</dbReference>
<feature type="site" description="Transition state stabilizer" evidence="18">
    <location>
        <position position="431"/>
    </location>
</feature>
<feature type="chain" id="PRO_5043675909" description="Aminopeptidase" evidence="20">
    <location>
        <begin position="20"/>
        <end position="941"/>
    </location>
</feature>
<dbReference type="SUPFAM" id="SSF63737">
    <property type="entry name" value="Leukotriene A4 hydrolase N-terminal domain"/>
    <property type="match status" value="1"/>
</dbReference>
<keyword evidence="19" id="KW-1133">Transmembrane helix</keyword>
<dbReference type="FunFam" id="1.25.50.20:FF:000001">
    <property type="entry name" value="Aminopeptidase"/>
    <property type="match status" value="1"/>
</dbReference>
<evidence type="ECO:0000256" key="19">
    <source>
        <dbReference type="RuleBase" id="RU364040"/>
    </source>
</evidence>
<keyword evidence="12 19" id="KW-0472">Membrane</keyword>
<evidence type="ECO:0000256" key="5">
    <source>
        <dbReference type="ARBA" id="ARBA00022622"/>
    </source>
</evidence>
<dbReference type="SUPFAM" id="SSF55486">
    <property type="entry name" value="Metalloproteases ('zincins'), catalytic domain"/>
    <property type="match status" value="1"/>
</dbReference>
<dbReference type="InterPro" id="IPR050344">
    <property type="entry name" value="Peptidase_M1_aminopeptidases"/>
</dbReference>
<feature type="domain" description="Aminopeptidase N-like N-terminal" evidence="23">
    <location>
        <begin position="43"/>
        <end position="236"/>
    </location>
</feature>
<dbReference type="InterPro" id="IPR024571">
    <property type="entry name" value="ERAP1-like_C_dom"/>
</dbReference>
<comment type="catalytic activity">
    <reaction evidence="1">
        <text>Release of an N-terminal amino acid, Xaa-|-Yaa- from a peptide, amide or arylamide. Xaa is preferably Ala, but may be most amino acids including Pro (slow action). When a terminal hydrophobic residue is followed by a prolyl residue, the two may be released as an intact Xaa-Pro dipeptide.</text>
        <dbReference type="EC" id="3.4.11.2"/>
    </reaction>
</comment>
<evidence type="ECO:0000256" key="17">
    <source>
        <dbReference type="PIRSR" id="PIRSR634016-3"/>
    </source>
</evidence>
<dbReference type="PRINTS" id="PR00756">
    <property type="entry name" value="ALADIPTASE"/>
</dbReference>
<feature type="binding site" evidence="17">
    <location>
        <position position="349"/>
    </location>
    <ligand>
        <name>Zn(2+)</name>
        <dbReference type="ChEBI" id="CHEBI:29105"/>
        <note>catalytic</note>
    </ligand>
</feature>
<feature type="signal peptide" evidence="20">
    <location>
        <begin position="1"/>
        <end position="19"/>
    </location>
</feature>
<dbReference type="Pfam" id="PF11838">
    <property type="entry name" value="ERAP1_C"/>
    <property type="match status" value="1"/>
</dbReference>
<evidence type="ECO:0000256" key="18">
    <source>
        <dbReference type="PIRSR" id="PIRSR634016-4"/>
    </source>
</evidence>
<dbReference type="InterPro" id="IPR045357">
    <property type="entry name" value="Aminopeptidase_N-like_N"/>
</dbReference>
<dbReference type="Gene3D" id="1.25.50.20">
    <property type="match status" value="1"/>
</dbReference>
<evidence type="ECO:0000256" key="6">
    <source>
        <dbReference type="ARBA" id="ARBA00022670"/>
    </source>
</evidence>
<keyword evidence="14" id="KW-0325">Glycoprotein</keyword>
<keyword evidence="8 20" id="KW-0732">Signal</keyword>
<dbReference type="FunFam" id="2.60.40.1910:FF:000008">
    <property type="entry name" value="Aminopeptidase"/>
    <property type="match status" value="1"/>
</dbReference>
<dbReference type="Gene3D" id="2.60.40.1910">
    <property type="match status" value="1"/>
</dbReference>
<keyword evidence="25" id="KW-1185">Reference proteome</keyword>
<evidence type="ECO:0000256" key="1">
    <source>
        <dbReference type="ARBA" id="ARBA00000098"/>
    </source>
</evidence>
<dbReference type="InterPro" id="IPR027268">
    <property type="entry name" value="Peptidase_M4/M1_CTD_sf"/>
</dbReference>
<feature type="binding site" evidence="17">
    <location>
        <position position="368"/>
    </location>
    <ligand>
        <name>Zn(2+)</name>
        <dbReference type="ChEBI" id="CHEBI:29105"/>
        <note>catalytic</note>
    </ligand>
</feature>
<keyword evidence="6 19" id="KW-0645">Protease</keyword>
<evidence type="ECO:0000256" key="11">
    <source>
        <dbReference type="ARBA" id="ARBA00023049"/>
    </source>
</evidence>
<dbReference type="EC" id="3.4.11.-" evidence="19"/>
<evidence type="ECO:0000256" key="8">
    <source>
        <dbReference type="ARBA" id="ARBA00022729"/>
    </source>
</evidence>
<dbReference type="CDD" id="cd09601">
    <property type="entry name" value="M1_APN-Q_like"/>
    <property type="match status" value="1"/>
</dbReference>
<dbReference type="FunFam" id="1.10.390.10:FF:000019">
    <property type="entry name" value="Aminopeptidase"/>
    <property type="match status" value="1"/>
</dbReference>
<feature type="binding site" evidence="17">
    <location>
        <position position="345"/>
    </location>
    <ligand>
        <name>Zn(2+)</name>
        <dbReference type="ChEBI" id="CHEBI:29105"/>
        <note>catalytic</note>
    </ligand>
</feature>
<dbReference type="GO" id="GO:0070006">
    <property type="term" value="F:metalloaminopeptidase activity"/>
    <property type="evidence" value="ECO:0007669"/>
    <property type="project" value="TreeGrafter"/>
</dbReference>
<evidence type="ECO:0000256" key="2">
    <source>
        <dbReference type="ARBA" id="ARBA00004609"/>
    </source>
</evidence>
<dbReference type="GO" id="GO:0016285">
    <property type="term" value="F:alanyl aminopeptidase activity"/>
    <property type="evidence" value="ECO:0007669"/>
    <property type="project" value="UniProtKB-EC"/>
</dbReference>
<dbReference type="InterPro" id="IPR034016">
    <property type="entry name" value="M1_APN-typ"/>
</dbReference>
<evidence type="ECO:0000256" key="10">
    <source>
        <dbReference type="ARBA" id="ARBA00022833"/>
    </source>
</evidence>
<organism evidence="24 25">
    <name type="scientific">Exocentrus adspersus</name>
    <dbReference type="NCBI Taxonomy" id="1586481"/>
    <lineage>
        <taxon>Eukaryota</taxon>
        <taxon>Metazoa</taxon>
        <taxon>Ecdysozoa</taxon>
        <taxon>Arthropoda</taxon>
        <taxon>Hexapoda</taxon>
        <taxon>Insecta</taxon>
        <taxon>Pterygota</taxon>
        <taxon>Neoptera</taxon>
        <taxon>Endopterygota</taxon>
        <taxon>Coleoptera</taxon>
        <taxon>Polyphaga</taxon>
        <taxon>Cucujiformia</taxon>
        <taxon>Chrysomeloidea</taxon>
        <taxon>Cerambycidae</taxon>
        <taxon>Lamiinae</taxon>
        <taxon>Acanthocinini</taxon>
        <taxon>Exocentrus</taxon>
    </lineage>
</organism>
<keyword evidence="4" id="KW-1003">Cell membrane</keyword>
<evidence type="ECO:0000256" key="15">
    <source>
        <dbReference type="ARBA" id="ARBA00023288"/>
    </source>
</evidence>
<dbReference type="GO" id="GO:0008270">
    <property type="term" value="F:zinc ion binding"/>
    <property type="evidence" value="ECO:0007669"/>
    <property type="project" value="UniProtKB-UniRule"/>
</dbReference>
<sequence length="941" mass="105671">MAPLLTISVLLTVASLVSSVPMTITAVDETDKESYKLPNLFKTVSYDLSLSVSSEVFTGESAQYDGTVSITFQFLNRTNFVSLHAHKDYINITSLKFNNVTLDAEDYSIDNDTNILSVDLTDFQENIVTARDYQLVVDFVARLSTEDMYGFYRSSYVDKNNKTKYLATTQFEPVHARKAYPCFDEPSFKATFNFVITYPKDLTVLFNTNPTDSTTNDTLGLTTTKFEVTPQLSTYLIAFIVSEFTCSNGTAVDGVAFRVCSRDEVADTRKVAVQVGSTVIEKLNAFTAFNYNASMKKMDQVAIPDFSAGAMENWGLVTYREAALLYDEAESSNRYKQRITTVIAHEFTHQWFGDLVTCKWWSEIFLNEGFATYFEYHIAKEVEPTWELEKQFLIEQVHSVLEDDAFENSQALQSDAYTPTEISNKFGSVSYNKGGSILRMVANVLGADTFQKGLQKYLNDSAYSSAVPEDLWTALQAVLETQLPAPTLEDVMKNWIKESGFPLITVKSNGRNLTLTQERFLYSDSNSSTKWYVPISYTTSTDEDKFTSTTPKAWLTPSTNETLIELPENSTWIILNNQQTGYFRVNYDDALWTSIRSALQGKDFSGIVDLNRAQIVDDLFNLARADKLEYSRVFTTSAFLANDTSYYPWYAAFNGYDFLLKRVGQNRLGKAISSSLLGLMQKLYESVPFSNVNATNQIYTHKQVLALTWACRLGNEDCIGEVSKRYGEYKTSKTRPDKNLRTVVYCNALRYSNDSQDWDFLWNAYLNATDLATEQVTILSALGCTKDTALLKAYLNKTITDNSGIRPQDALSAYASVYSGNAEGVAVAYEFLEENHEKIAEKYQSLNALGRLITGIAEKFTTAEEIDKLKKFVATEGLPEEFVASANEAIASAEHNQAWVKTFEKQLNEFYGLDDNGAGSIGGAPFLLTVVVALVVSYLWM</sequence>
<comment type="subcellular location">
    <subcellularLocation>
        <location evidence="2">Cell membrane</location>
        <topology evidence="2">Lipid-anchor</topology>
        <topology evidence="2">GPI-anchor</topology>
    </subcellularLocation>
</comment>
<name>A0AAV8W5S5_9CUCU</name>
<keyword evidence="19" id="KW-0031">Aminopeptidase</keyword>
<feature type="domain" description="Peptidase M1 membrane alanine aminopeptidase" evidence="21">
    <location>
        <begin position="287"/>
        <end position="495"/>
    </location>
</feature>
<dbReference type="InterPro" id="IPR001930">
    <property type="entry name" value="Peptidase_M1"/>
</dbReference>
<evidence type="ECO:0000256" key="20">
    <source>
        <dbReference type="SAM" id="SignalP"/>
    </source>
</evidence>
<feature type="domain" description="ERAP1-like C-terminal" evidence="22">
    <location>
        <begin position="572"/>
        <end position="890"/>
    </location>
</feature>
<dbReference type="Gene3D" id="1.10.390.10">
    <property type="entry name" value="Neutral Protease Domain 2"/>
    <property type="match status" value="1"/>
</dbReference>
<evidence type="ECO:0000259" key="21">
    <source>
        <dbReference type="Pfam" id="PF01433"/>
    </source>
</evidence>
<dbReference type="GO" id="GO:0005615">
    <property type="term" value="C:extracellular space"/>
    <property type="evidence" value="ECO:0007669"/>
    <property type="project" value="TreeGrafter"/>
</dbReference>
<evidence type="ECO:0000259" key="23">
    <source>
        <dbReference type="Pfam" id="PF17900"/>
    </source>
</evidence>
<dbReference type="Pfam" id="PF01433">
    <property type="entry name" value="Peptidase_M1"/>
    <property type="match status" value="1"/>
</dbReference>
<evidence type="ECO:0000256" key="9">
    <source>
        <dbReference type="ARBA" id="ARBA00022801"/>
    </source>
</evidence>
<gene>
    <name evidence="24" type="ORF">NQ315_003104</name>
</gene>
<evidence type="ECO:0000256" key="13">
    <source>
        <dbReference type="ARBA" id="ARBA00023157"/>
    </source>
</evidence>
<comment type="cofactor">
    <cofactor evidence="17 19">
        <name>Zn(2+)</name>
        <dbReference type="ChEBI" id="CHEBI:29105"/>
    </cofactor>
    <text evidence="17 19">Binds 1 zinc ion per subunit.</text>
</comment>
<dbReference type="GO" id="GO:0043171">
    <property type="term" value="P:peptide catabolic process"/>
    <property type="evidence" value="ECO:0007669"/>
    <property type="project" value="TreeGrafter"/>
</dbReference>
<evidence type="ECO:0000256" key="4">
    <source>
        <dbReference type="ARBA" id="ARBA00022475"/>
    </source>
</evidence>
<feature type="transmembrane region" description="Helical" evidence="19">
    <location>
        <begin position="921"/>
        <end position="940"/>
    </location>
</feature>
<evidence type="ECO:0000259" key="22">
    <source>
        <dbReference type="Pfam" id="PF11838"/>
    </source>
</evidence>
<keyword evidence="10 17" id="KW-0862">Zinc</keyword>
<evidence type="ECO:0000256" key="14">
    <source>
        <dbReference type="ARBA" id="ARBA00023180"/>
    </source>
</evidence>
<dbReference type="GO" id="GO:0098552">
    <property type="term" value="C:side of membrane"/>
    <property type="evidence" value="ECO:0007669"/>
    <property type="project" value="UniProtKB-KW"/>
</dbReference>
<keyword evidence="7 17" id="KW-0479">Metal-binding</keyword>
<evidence type="ECO:0000256" key="7">
    <source>
        <dbReference type="ARBA" id="ARBA00022723"/>
    </source>
</evidence>
<reference evidence="24 25" key="1">
    <citation type="journal article" date="2023" name="Insect Mol. Biol.">
        <title>Genome sequencing provides insights into the evolution of gene families encoding plant cell wall-degrading enzymes in longhorned beetles.</title>
        <authorList>
            <person name="Shin N.R."/>
            <person name="Okamura Y."/>
            <person name="Kirsch R."/>
            <person name="Pauchet Y."/>
        </authorList>
    </citation>
    <scope>NUCLEOTIDE SEQUENCE [LARGE SCALE GENOMIC DNA]</scope>
    <source>
        <strain evidence="24">EAD_L_NR</strain>
    </source>
</reference>
<dbReference type="Proteomes" id="UP001159042">
    <property type="component" value="Unassembled WGS sequence"/>
</dbReference>
<evidence type="ECO:0000313" key="25">
    <source>
        <dbReference type="Proteomes" id="UP001159042"/>
    </source>
</evidence>
<dbReference type="InterPro" id="IPR042097">
    <property type="entry name" value="Aminopeptidase_N-like_N_sf"/>
</dbReference>
<dbReference type="PANTHER" id="PTHR11533">
    <property type="entry name" value="PROTEASE M1 ZINC METALLOPROTEASE"/>
    <property type="match status" value="1"/>
</dbReference>
<proteinExistence type="inferred from homology"/>
<dbReference type="EMBL" id="JANEYG010000010">
    <property type="protein sequence ID" value="KAJ8921486.1"/>
    <property type="molecule type" value="Genomic_DNA"/>
</dbReference>
<keyword evidence="5" id="KW-0336">GPI-anchor</keyword>
<evidence type="ECO:0000256" key="3">
    <source>
        <dbReference type="ARBA" id="ARBA00010136"/>
    </source>
</evidence>
<evidence type="ECO:0000256" key="12">
    <source>
        <dbReference type="ARBA" id="ARBA00023136"/>
    </source>
</evidence>
<dbReference type="PANTHER" id="PTHR11533:SF301">
    <property type="entry name" value="AMINOPEPTIDASE"/>
    <property type="match status" value="1"/>
</dbReference>
<comment type="similarity">
    <text evidence="3 19">Belongs to the peptidase M1 family.</text>
</comment>
<feature type="active site" description="Proton acceptor" evidence="16">
    <location>
        <position position="346"/>
    </location>
</feature>